<evidence type="ECO:0000256" key="7">
    <source>
        <dbReference type="ARBA" id="ARBA00023237"/>
    </source>
</evidence>
<accession>A0A7D4NKT5</accession>
<feature type="chain" id="PRO_5028858254" evidence="8">
    <location>
        <begin position="28"/>
        <end position="466"/>
    </location>
</feature>
<dbReference type="EMBL" id="CP054020">
    <property type="protein sequence ID" value="QKI88594.1"/>
    <property type="molecule type" value="Genomic_DNA"/>
</dbReference>
<reference evidence="9 10" key="1">
    <citation type="submission" date="2020-05" db="EMBL/GenBank/DDBJ databases">
        <title>Thiomicrorhabdus sediminis sp.nov. and Thiomicrorhabdus xiamenensis sp.nov., novel sulfur-oxidizing bacteria isolated from coastal sediment.</title>
        <authorList>
            <person name="Liu X."/>
        </authorList>
    </citation>
    <scope>NUCLEOTIDE SEQUENCE [LARGE SCALE GENOMIC DNA]</scope>
    <source>
        <strain evidence="9 10">G2</strain>
    </source>
</reference>
<evidence type="ECO:0000256" key="8">
    <source>
        <dbReference type="SAM" id="SignalP"/>
    </source>
</evidence>
<comment type="subcellular location">
    <subcellularLocation>
        <location evidence="1">Cell outer membrane</location>
    </subcellularLocation>
</comment>
<evidence type="ECO:0000256" key="5">
    <source>
        <dbReference type="ARBA" id="ARBA00022692"/>
    </source>
</evidence>
<name>A0A7D4NKT5_9GAMM</name>
<dbReference type="Proteomes" id="UP000504724">
    <property type="component" value="Chromosome"/>
</dbReference>
<dbReference type="AlphaFoldDB" id="A0A7D4NKT5"/>
<evidence type="ECO:0000256" key="6">
    <source>
        <dbReference type="ARBA" id="ARBA00023136"/>
    </source>
</evidence>
<sequence>MSKPISLFKLSGVALTVALAMPLAAQAKTYTLVEAVQTAIDANPEMDVSKARMMLAESALAKAKAGNMPQINFSVTGTYSNNPLNVFGMKLQQQQASLSDFGFDDATAAAFGSGDYAHEPDSLNNPSPYSDMNTRVEMMVPVYNGGRVESYKQQAKSMIEAAQSGDVAVKQYLTFSVYQAYEAVHSARAFIKVAEQAKKTADEYVRTTENLVNQGVIVRSELLSARVNASTAEVALAQAKGQEQIALDGLRILMGLKASEHLDVAERMDIGLPEGRVEELLEQAIDKNPQLMAQRKQATSSIYAIDTAKADEKPSFNMLLRQDWNDDSVGFDASSYTVAGVFSWKVTDFGLTKNSIKMARASAEQQQAETASMANKIRFEMMTAWHRLQVAREQVVSSKLAVEQAEEAQVLVTKRYENGVATFTELLTSQTQLDKARADLVAAEYEVNIQKATLRLALGSMDISQL</sequence>
<keyword evidence="4" id="KW-1134">Transmembrane beta strand</keyword>
<dbReference type="PANTHER" id="PTHR30026:SF20">
    <property type="entry name" value="OUTER MEMBRANE PROTEIN TOLC"/>
    <property type="match status" value="1"/>
</dbReference>
<dbReference type="PANTHER" id="PTHR30026">
    <property type="entry name" value="OUTER MEMBRANE PROTEIN TOLC"/>
    <property type="match status" value="1"/>
</dbReference>
<proteinExistence type="inferred from homology"/>
<organism evidence="9 10">
    <name type="scientific">Thiomicrorhabdus xiamenensis</name>
    <dbReference type="NCBI Taxonomy" id="2739063"/>
    <lineage>
        <taxon>Bacteria</taxon>
        <taxon>Pseudomonadati</taxon>
        <taxon>Pseudomonadota</taxon>
        <taxon>Gammaproteobacteria</taxon>
        <taxon>Thiotrichales</taxon>
        <taxon>Piscirickettsiaceae</taxon>
        <taxon>Thiomicrorhabdus</taxon>
    </lineage>
</organism>
<dbReference type="KEGG" id="txa:HQN79_02900"/>
<comment type="similarity">
    <text evidence="2">Belongs to the outer membrane factor (OMF) (TC 1.B.17) family.</text>
</comment>
<dbReference type="InterPro" id="IPR003423">
    <property type="entry name" value="OMP_efflux"/>
</dbReference>
<keyword evidence="6" id="KW-0472">Membrane</keyword>
<evidence type="ECO:0000256" key="3">
    <source>
        <dbReference type="ARBA" id="ARBA00022448"/>
    </source>
</evidence>
<dbReference type="Pfam" id="PF02321">
    <property type="entry name" value="OEP"/>
    <property type="match status" value="2"/>
</dbReference>
<gene>
    <name evidence="9" type="ORF">HQN79_02900</name>
</gene>
<keyword evidence="10" id="KW-1185">Reference proteome</keyword>
<dbReference type="GO" id="GO:1990281">
    <property type="term" value="C:efflux pump complex"/>
    <property type="evidence" value="ECO:0007669"/>
    <property type="project" value="TreeGrafter"/>
</dbReference>
<feature type="signal peptide" evidence="8">
    <location>
        <begin position="1"/>
        <end position="27"/>
    </location>
</feature>
<dbReference type="GO" id="GO:0015288">
    <property type="term" value="F:porin activity"/>
    <property type="evidence" value="ECO:0007669"/>
    <property type="project" value="TreeGrafter"/>
</dbReference>
<dbReference type="InterPro" id="IPR051906">
    <property type="entry name" value="TolC-like"/>
</dbReference>
<evidence type="ECO:0000256" key="1">
    <source>
        <dbReference type="ARBA" id="ARBA00004442"/>
    </source>
</evidence>
<dbReference type="SUPFAM" id="SSF56954">
    <property type="entry name" value="Outer membrane efflux proteins (OEP)"/>
    <property type="match status" value="1"/>
</dbReference>
<keyword evidence="8" id="KW-0732">Signal</keyword>
<evidence type="ECO:0000313" key="10">
    <source>
        <dbReference type="Proteomes" id="UP000504724"/>
    </source>
</evidence>
<dbReference type="GO" id="GO:0009279">
    <property type="term" value="C:cell outer membrane"/>
    <property type="evidence" value="ECO:0007669"/>
    <property type="project" value="UniProtKB-SubCell"/>
</dbReference>
<evidence type="ECO:0000313" key="9">
    <source>
        <dbReference type="EMBL" id="QKI88594.1"/>
    </source>
</evidence>
<keyword evidence="3" id="KW-0813">Transport</keyword>
<dbReference type="GO" id="GO:0015562">
    <property type="term" value="F:efflux transmembrane transporter activity"/>
    <property type="evidence" value="ECO:0007669"/>
    <property type="project" value="InterPro"/>
</dbReference>
<keyword evidence="7" id="KW-0998">Cell outer membrane</keyword>
<evidence type="ECO:0000256" key="4">
    <source>
        <dbReference type="ARBA" id="ARBA00022452"/>
    </source>
</evidence>
<dbReference type="Gene3D" id="1.20.1600.10">
    <property type="entry name" value="Outer membrane efflux proteins (OEP)"/>
    <property type="match status" value="1"/>
</dbReference>
<keyword evidence="5" id="KW-0812">Transmembrane</keyword>
<dbReference type="RefSeq" id="WP_173284192.1">
    <property type="nucleotide sequence ID" value="NZ_CP054020.1"/>
</dbReference>
<evidence type="ECO:0000256" key="2">
    <source>
        <dbReference type="ARBA" id="ARBA00007613"/>
    </source>
</evidence>
<protein>
    <submittedName>
        <fullName evidence="9">TolC family protein</fullName>
    </submittedName>
</protein>